<keyword evidence="3" id="KW-1185">Reference proteome</keyword>
<evidence type="ECO:0000313" key="2">
    <source>
        <dbReference type="EMBL" id="MDH6181226.1"/>
    </source>
</evidence>
<keyword evidence="1" id="KW-1133">Transmembrane helix</keyword>
<evidence type="ECO:0000256" key="1">
    <source>
        <dbReference type="SAM" id="Phobius"/>
    </source>
</evidence>
<dbReference type="Pfam" id="PF14017">
    <property type="entry name" value="DUF4233"/>
    <property type="match status" value="1"/>
</dbReference>
<proteinExistence type="predicted"/>
<keyword evidence="1" id="KW-0472">Membrane</keyword>
<dbReference type="Proteomes" id="UP001160142">
    <property type="component" value="Unassembled WGS sequence"/>
</dbReference>
<feature type="transmembrane region" description="Helical" evidence="1">
    <location>
        <begin position="81"/>
        <end position="108"/>
    </location>
</feature>
<comment type="caution">
    <text evidence="2">The sequence shown here is derived from an EMBL/GenBank/DDBJ whole genome shotgun (WGS) entry which is preliminary data.</text>
</comment>
<gene>
    <name evidence="2" type="ORF">M2152_001408</name>
</gene>
<keyword evidence="1" id="KW-0812">Transmembrane</keyword>
<name>A0ABT6KN56_9MICO</name>
<evidence type="ECO:0008006" key="4">
    <source>
        <dbReference type="Google" id="ProtNLM"/>
    </source>
</evidence>
<evidence type="ECO:0000313" key="3">
    <source>
        <dbReference type="Proteomes" id="UP001160142"/>
    </source>
</evidence>
<dbReference type="EMBL" id="JARXVQ010000001">
    <property type="protein sequence ID" value="MDH6181226.1"/>
    <property type="molecule type" value="Genomic_DNA"/>
</dbReference>
<reference evidence="2 3" key="1">
    <citation type="submission" date="2023-04" db="EMBL/GenBank/DDBJ databases">
        <title>Genome Encyclopedia of Bacteria and Archaea VI: Functional Genomics of Type Strains.</title>
        <authorList>
            <person name="Whitman W."/>
        </authorList>
    </citation>
    <scope>NUCLEOTIDE SEQUENCE [LARGE SCALE GENOMIC DNA]</scope>
    <source>
        <strain evidence="2 3">SG_E_30_P1</strain>
    </source>
</reference>
<protein>
    <recommendedName>
        <fullName evidence="4">DUF4233 domain-containing protein</fullName>
    </recommendedName>
</protein>
<dbReference type="InterPro" id="IPR025327">
    <property type="entry name" value="DUF4233"/>
</dbReference>
<feature type="transmembrane region" description="Helical" evidence="1">
    <location>
        <begin position="49"/>
        <end position="69"/>
    </location>
</feature>
<organism evidence="2 3">
    <name type="scientific">Antiquaquibacter oligotrophicus</name>
    <dbReference type="NCBI Taxonomy" id="2880260"/>
    <lineage>
        <taxon>Bacteria</taxon>
        <taxon>Bacillati</taxon>
        <taxon>Actinomycetota</taxon>
        <taxon>Actinomycetes</taxon>
        <taxon>Micrococcales</taxon>
        <taxon>Microbacteriaceae</taxon>
        <taxon>Antiquaquibacter</taxon>
    </lineage>
</organism>
<feature type="transmembrane region" description="Helical" evidence="1">
    <location>
        <begin position="21"/>
        <end position="43"/>
    </location>
</feature>
<sequence length="130" mass="13762">MEVTDGAPRAPRRVRSATESLLAIALGLEACLVFFVTLTVYGLRVLDPVAAFVGGGALLVLLVLTTRLVRYPWGVGLGWLLQVVLIATGILVPIMYVIGAGFAAIWVFCFIKGRSLDRAKAAVTSQGSTS</sequence>
<accession>A0ABT6KN56</accession>